<dbReference type="PANTHER" id="PTHR13148:SF0">
    <property type="entry name" value="POST-GPI ATTACHMENT TO PROTEINS FACTOR 3"/>
    <property type="match status" value="1"/>
</dbReference>
<dbReference type="PANTHER" id="PTHR13148">
    <property type="entry name" value="PER1-RELATED"/>
    <property type="match status" value="1"/>
</dbReference>
<feature type="transmembrane region" description="Helical" evidence="8">
    <location>
        <begin position="196"/>
        <end position="217"/>
    </location>
</feature>
<accession>A0A812ECF6</accession>
<protein>
    <recommendedName>
        <fullName evidence="8">Post-GPI attachment to proteins factor 3</fullName>
    </recommendedName>
</protein>
<name>A0A812ECF6_ACAPH</name>
<comment type="subcellular location">
    <subcellularLocation>
        <location evidence="1">Endomembrane system</location>
        <topology evidence="1">Multi-pass membrane protein</topology>
    </subcellularLocation>
    <subcellularLocation>
        <location evidence="8">Golgi apparatus membrane</location>
        <topology evidence="8">Multi-pass membrane protein</topology>
    </subcellularLocation>
</comment>
<dbReference type="InterPro" id="IPR007217">
    <property type="entry name" value="Per1-like"/>
</dbReference>
<feature type="transmembrane region" description="Helical" evidence="8">
    <location>
        <begin position="223"/>
        <end position="247"/>
    </location>
</feature>
<feature type="transmembrane region" description="Helical" evidence="8">
    <location>
        <begin position="137"/>
        <end position="157"/>
    </location>
</feature>
<evidence type="ECO:0000313" key="9">
    <source>
        <dbReference type="EMBL" id="CAE1319338.1"/>
    </source>
</evidence>
<evidence type="ECO:0000256" key="7">
    <source>
        <dbReference type="ARBA" id="ARBA00023136"/>
    </source>
</evidence>
<comment type="caution">
    <text evidence="9">The sequence shown here is derived from an EMBL/GenBank/DDBJ whole genome shotgun (WGS) entry which is preliminary data.</text>
</comment>
<gene>
    <name evidence="9" type="ORF">SPHA_69731</name>
</gene>
<dbReference type="GO" id="GO:0016788">
    <property type="term" value="F:hydrolase activity, acting on ester bonds"/>
    <property type="evidence" value="ECO:0007669"/>
    <property type="project" value="TreeGrafter"/>
</dbReference>
<keyword evidence="5 8" id="KW-0732">Signal</keyword>
<dbReference type="AlphaFoldDB" id="A0A812ECF6"/>
<keyword evidence="7 8" id="KW-0472">Membrane</keyword>
<feature type="transmembrane region" description="Helical" evidence="8">
    <location>
        <begin position="254"/>
        <end position="274"/>
    </location>
</feature>
<feature type="transmembrane region" description="Helical" evidence="8">
    <location>
        <begin position="108"/>
        <end position="125"/>
    </location>
</feature>
<comment type="similarity">
    <text evidence="2 8">Belongs to the PGAP3 family.</text>
</comment>
<evidence type="ECO:0000256" key="5">
    <source>
        <dbReference type="ARBA" id="ARBA00022729"/>
    </source>
</evidence>
<sequence length="318" mass="37243">MKCGLSCIFMVVFLTVHVMARLATGSKGDSSWIFQRCLSGCLLKNCTNIKLFSTRQPVSLRVMGWRCEDECKYTCMWSTVDAFQRENQRVPQFYGKWPFARFYGIQEPASAIFSLFNGLTHMMIFKFRAKVSSAAPMYYAWHAMAIISAHAWLWSLAFHSRDTAFTEMMDYFCAFFLIVFNLFLCLCRVIGTEHYIFLSAIFIGLVSFCSSHFYYMAYIKFDYSYNMFICSCIGFTQSMLWGVWCFLHKREQPYVWKCLVVLCLTNMLLTLELGDFPPILWMFDAHALWHLGTIPLAILWYSFLIDDCLHMLKKKRIV</sequence>
<evidence type="ECO:0000256" key="1">
    <source>
        <dbReference type="ARBA" id="ARBA00004127"/>
    </source>
</evidence>
<evidence type="ECO:0000256" key="8">
    <source>
        <dbReference type="RuleBase" id="RU365066"/>
    </source>
</evidence>
<keyword evidence="3 8" id="KW-0337">GPI-anchor biosynthesis</keyword>
<dbReference type="OrthoDB" id="419770at2759"/>
<dbReference type="GO" id="GO:0000139">
    <property type="term" value="C:Golgi membrane"/>
    <property type="evidence" value="ECO:0007669"/>
    <property type="project" value="UniProtKB-SubCell"/>
</dbReference>
<evidence type="ECO:0000256" key="6">
    <source>
        <dbReference type="ARBA" id="ARBA00022989"/>
    </source>
</evidence>
<evidence type="ECO:0000256" key="4">
    <source>
        <dbReference type="ARBA" id="ARBA00022692"/>
    </source>
</evidence>
<dbReference type="EMBL" id="CAHIKZ030005100">
    <property type="protein sequence ID" value="CAE1319338.1"/>
    <property type="molecule type" value="Genomic_DNA"/>
</dbReference>
<comment type="function">
    <text evidence="8">Involved in the lipid remodeling steps of GPI-anchor maturation.</text>
</comment>
<organism evidence="9 10">
    <name type="scientific">Acanthosepion pharaonis</name>
    <name type="common">Pharaoh cuttlefish</name>
    <name type="synonym">Sepia pharaonis</name>
    <dbReference type="NCBI Taxonomy" id="158019"/>
    <lineage>
        <taxon>Eukaryota</taxon>
        <taxon>Metazoa</taxon>
        <taxon>Spiralia</taxon>
        <taxon>Lophotrochozoa</taxon>
        <taxon>Mollusca</taxon>
        <taxon>Cephalopoda</taxon>
        <taxon>Coleoidea</taxon>
        <taxon>Decapodiformes</taxon>
        <taxon>Sepiida</taxon>
        <taxon>Sepiina</taxon>
        <taxon>Sepiidae</taxon>
        <taxon>Acanthosepion</taxon>
    </lineage>
</organism>
<feature type="chain" id="PRO_5033100051" description="Post-GPI attachment to proteins factor 3" evidence="8">
    <location>
        <begin position="26"/>
        <end position="318"/>
    </location>
</feature>
<dbReference type="GO" id="GO:0006506">
    <property type="term" value="P:GPI anchor biosynthetic process"/>
    <property type="evidence" value="ECO:0007669"/>
    <property type="project" value="UniProtKB-KW"/>
</dbReference>
<keyword evidence="10" id="KW-1185">Reference proteome</keyword>
<evidence type="ECO:0000256" key="3">
    <source>
        <dbReference type="ARBA" id="ARBA00022502"/>
    </source>
</evidence>
<keyword evidence="4 8" id="KW-0812">Transmembrane</keyword>
<evidence type="ECO:0000313" key="10">
    <source>
        <dbReference type="Proteomes" id="UP000597762"/>
    </source>
</evidence>
<feature type="transmembrane region" description="Helical" evidence="8">
    <location>
        <begin position="286"/>
        <end position="305"/>
    </location>
</feature>
<reference evidence="9" key="1">
    <citation type="submission" date="2021-01" db="EMBL/GenBank/DDBJ databases">
        <authorList>
            <person name="Li R."/>
            <person name="Bekaert M."/>
        </authorList>
    </citation>
    <scope>NUCLEOTIDE SEQUENCE</scope>
    <source>
        <strain evidence="9">Farmed</strain>
    </source>
</reference>
<dbReference type="GO" id="GO:0005789">
    <property type="term" value="C:endoplasmic reticulum membrane"/>
    <property type="evidence" value="ECO:0007669"/>
    <property type="project" value="TreeGrafter"/>
</dbReference>
<dbReference type="Proteomes" id="UP000597762">
    <property type="component" value="Unassembled WGS sequence"/>
</dbReference>
<keyword evidence="8" id="KW-0333">Golgi apparatus</keyword>
<evidence type="ECO:0000256" key="2">
    <source>
        <dbReference type="ARBA" id="ARBA00006387"/>
    </source>
</evidence>
<feature type="signal peptide" evidence="8">
    <location>
        <begin position="1"/>
        <end position="25"/>
    </location>
</feature>
<proteinExistence type="inferred from homology"/>
<dbReference type="Pfam" id="PF04080">
    <property type="entry name" value="Per1"/>
    <property type="match status" value="1"/>
</dbReference>
<keyword evidence="6 8" id="KW-1133">Transmembrane helix</keyword>
<feature type="transmembrane region" description="Helical" evidence="8">
    <location>
        <begin position="169"/>
        <end position="189"/>
    </location>
</feature>